<organism evidence="1 2">
    <name type="scientific">Paenibacillus chartarius</name>
    <dbReference type="NCBI Taxonomy" id="747481"/>
    <lineage>
        <taxon>Bacteria</taxon>
        <taxon>Bacillati</taxon>
        <taxon>Bacillota</taxon>
        <taxon>Bacilli</taxon>
        <taxon>Bacillales</taxon>
        <taxon>Paenibacillaceae</taxon>
        <taxon>Paenibacillus</taxon>
    </lineage>
</organism>
<accession>A0ABV6DFR5</accession>
<dbReference type="CDD" id="cd16414">
    <property type="entry name" value="dndB_like"/>
    <property type="match status" value="1"/>
</dbReference>
<evidence type="ECO:0000313" key="1">
    <source>
        <dbReference type="EMBL" id="MFC0211499.1"/>
    </source>
</evidence>
<dbReference type="EMBL" id="JBHLWN010000019">
    <property type="protein sequence ID" value="MFC0211499.1"/>
    <property type="molecule type" value="Genomic_DNA"/>
</dbReference>
<reference evidence="1 2" key="1">
    <citation type="submission" date="2024-09" db="EMBL/GenBank/DDBJ databases">
        <authorList>
            <person name="Sun Q."/>
            <person name="Mori K."/>
        </authorList>
    </citation>
    <scope>NUCLEOTIDE SEQUENCE [LARGE SCALE GENOMIC DNA]</scope>
    <source>
        <strain evidence="1 2">CCM 7759</strain>
    </source>
</reference>
<evidence type="ECO:0000313" key="2">
    <source>
        <dbReference type="Proteomes" id="UP001589776"/>
    </source>
</evidence>
<dbReference type="Proteomes" id="UP001589776">
    <property type="component" value="Unassembled WGS sequence"/>
</dbReference>
<gene>
    <name evidence="1" type="ORF">ACFFK0_03380</name>
</gene>
<protein>
    <submittedName>
        <fullName evidence="1">DNA sulfur modification protein DndB</fullName>
    </submittedName>
</protein>
<dbReference type="Pfam" id="PF14072">
    <property type="entry name" value="DndB"/>
    <property type="match status" value="1"/>
</dbReference>
<sequence>MDSISSLSELLSEQRPSSLVEIPGVLGQTFGQATLATTMPMSKLFTVFEVDLEVQRAIIPRNLSKLIDYINLYLDNRQAIYFPGIIFSARGAGVYDEQSGTFRLKPIEKLYVVDGQHRLAAFQRIMETLQSQMARAKDRREYDKMEEISEKLSRLYAFPISVMIYLDINARQERQLFSDINKLPRKIGGNLAVLRDQRRFYHVMGSKLAESPIMSRIPVDMFSERGKAPDCLFTYHLLIEILAALFEGRLKNGARNNGYQFEESDLAEHVGLAEMYMSRLLDHLPEPAKGELCWSENVQIALALFFHGEAVKTGKFNKYALDYAMNILPHIPWNDIYQGEEKDRLPRRSRIMKAFQFVKHFYDEKHMFLIRESDKVKRPDNDQFEADLNEEVS</sequence>
<dbReference type="RefSeq" id="WP_377468478.1">
    <property type="nucleotide sequence ID" value="NZ_JBHLWN010000019.1"/>
</dbReference>
<proteinExistence type="predicted"/>
<keyword evidence="2" id="KW-1185">Reference proteome</keyword>
<dbReference type="InterPro" id="IPR017642">
    <property type="entry name" value="DNA_S_mod_DndB"/>
</dbReference>
<name>A0ABV6DFR5_9BACL</name>
<comment type="caution">
    <text evidence="1">The sequence shown here is derived from an EMBL/GenBank/DDBJ whole genome shotgun (WGS) entry which is preliminary data.</text>
</comment>